<name>A0ABY4CCJ6_9BACT</name>
<dbReference type="Gene3D" id="3.40.50.1820">
    <property type="entry name" value="alpha/beta hydrolase"/>
    <property type="match status" value="1"/>
</dbReference>
<feature type="domain" description="AB hydrolase-1" evidence="1">
    <location>
        <begin position="14"/>
        <end position="250"/>
    </location>
</feature>
<dbReference type="InterPro" id="IPR000073">
    <property type="entry name" value="AB_hydrolase_1"/>
</dbReference>
<gene>
    <name evidence="2" type="ORF">MNR06_06985</name>
</gene>
<keyword evidence="3" id="KW-1185">Reference proteome</keyword>
<evidence type="ECO:0000313" key="3">
    <source>
        <dbReference type="Proteomes" id="UP000830116"/>
    </source>
</evidence>
<sequence length="274" mass="31243">MSHKITFRERGQGPLLVLLHGYGGSVQHWENIAQSLSSSYRVIVPNLSHIYMGSDKLFFTVQIEALAKFIRDTFPGEKVSVAGLSYGGALSWGLACQHPHLVHKTVLINPMVTDPVKNFLPVELKFFLSVPLNLKSVYLMLSTPMGKAFLRRSAQIFRDERSGDSAIAVENLKGRKLQFVAHMIQHFSWILRSENWKFWNQKLYKYRGDCRLIFDQDDLLFNHQAYSKFAAHIGCEDVITLKGAGHLAIKTQPDEISKFIFEFLETDNLNERVG</sequence>
<organism evidence="2 3">
    <name type="scientific">Bdellovibrio reynosensis</name>
    <dbReference type="NCBI Taxonomy" id="2835041"/>
    <lineage>
        <taxon>Bacteria</taxon>
        <taxon>Pseudomonadati</taxon>
        <taxon>Bdellovibrionota</taxon>
        <taxon>Bdellovibrionia</taxon>
        <taxon>Bdellovibrionales</taxon>
        <taxon>Pseudobdellovibrionaceae</taxon>
        <taxon>Bdellovibrio</taxon>
    </lineage>
</organism>
<dbReference type="RefSeq" id="WP_243540480.1">
    <property type="nucleotide sequence ID" value="NZ_CP093442.1"/>
</dbReference>
<protein>
    <submittedName>
        <fullName evidence="2">Alpha/beta hydrolase</fullName>
    </submittedName>
</protein>
<dbReference type="Proteomes" id="UP000830116">
    <property type="component" value="Chromosome"/>
</dbReference>
<keyword evidence="2" id="KW-0378">Hydrolase</keyword>
<dbReference type="InterPro" id="IPR029058">
    <property type="entry name" value="AB_hydrolase_fold"/>
</dbReference>
<dbReference type="GO" id="GO:0016787">
    <property type="term" value="F:hydrolase activity"/>
    <property type="evidence" value="ECO:0007669"/>
    <property type="project" value="UniProtKB-KW"/>
</dbReference>
<reference evidence="2" key="1">
    <citation type="submission" date="2022-03" db="EMBL/GenBank/DDBJ databases">
        <title>Genome Identification and Characterization of new species Bdellovibrio reynosense LBG001 sp. nov. from a Mexico soil sample.</title>
        <authorList>
            <person name="Camilli A."/>
            <person name="Ajao Y."/>
            <person name="Guo X."/>
        </authorList>
    </citation>
    <scope>NUCLEOTIDE SEQUENCE</scope>
    <source>
        <strain evidence="2">LBG001</strain>
    </source>
</reference>
<dbReference type="SUPFAM" id="SSF53474">
    <property type="entry name" value="alpha/beta-Hydrolases"/>
    <property type="match status" value="1"/>
</dbReference>
<accession>A0ABY4CCJ6</accession>
<dbReference type="EMBL" id="CP093442">
    <property type="protein sequence ID" value="UOF02692.1"/>
    <property type="molecule type" value="Genomic_DNA"/>
</dbReference>
<dbReference type="Pfam" id="PF00561">
    <property type="entry name" value="Abhydrolase_1"/>
    <property type="match status" value="1"/>
</dbReference>
<dbReference type="PANTHER" id="PTHR46438">
    <property type="entry name" value="ALPHA/BETA-HYDROLASES SUPERFAMILY PROTEIN"/>
    <property type="match status" value="1"/>
</dbReference>
<proteinExistence type="predicted"/>
<evidence type="ECO:0000259" key="1">
    <source>
        <dbReference type="Pfam" id="PF00561"/>
    </source>
</evidence>
<evidence type="ECO:0000313" key="2">
    <source>
        <dbReference type="EMBL" id="UOF02692.1"/>
    </source>
</evidence>